<dbReference type="HOGENOM" id="CLU_047737_2_2_6"/>
<dbReference type="PANTHER" id="PTHR23427">
    <property type="entry name" value="SURFEIT LOCUS PROTEIN"/>
    <property type="match status" value="1"/>
</dbReference>
<dbReference type="OrthoDB" id="9789940at2"/>
<dbReference type="RefSeq" id="WP_011394050.1">
    <property type="nucleotide sequence ID" value="NC_007645.1"/>
</dbReference>
<sequence length="245" mass="27648">MNWKILLFSLLLLPVLLGLGCWQLMRAQEKEQWLQAYQAMQSKAPQRYDSLQAPPRYARVTLSGAYSPQGDWLLDNQIREGRFGYRVFTPFCLDGDDACVMVERGWIQGDLDRSVLPQIPAVPGRLILQGRADTLSDSYSMGPNEASTAAPYRVQTLKLEEVRERMSGQLASWVLRLDPDQPGALTPVWEPVVMGPEKHYGYAVQWFAMALALVALTFWKWRRGDSEDKNLEEAGETDIGTTGHG</sequence>
<keyword evidence="4" id="KW-1133">Transmembrane helix</keyword>
<keyword evidence="6" id="KW-1003">Cell membrane</keyword>
<evidence type="ECO:0000256" key="2">
    <source>
        <dbReference type="ARBA" id="ARBA00007165"/>
    </source>
</evidence>
<name>Q2SQV1_HAHCH</name>
<dbReference type="PROSITE" id="PS51257">
    <property type="entry name" value="PROKAR_LIPOPROTEIN"/>
    <property type="match status" value="1"/>
</dbReference>
<gene>
    <name evidence="7" type="ordered locus">HCH_00051</name>
</gene>
<evidence type="ECO:0000256" key="3">
    <source>
        <dbReference type="ARBA" id="ARBA00022692"/>
    </source>
</evidence>
<evidence type="ECO:0000256" key="4">
    <source>
        <dbReference type="ARBA" id="ARBA00022989"/>
    </source>
</evidence>
<dbReference type="EMBL" id="CP000155">
    <property type="protein sequence ID" value="ABC26973.1"/>
    <property type="molecule type" value="Genomic_DNA"/>
</dbReference>
<evidence type="ECO:0000256" key="5">
    <source>
        <dbReference type="ARBA" id="ARBA00023136"/>
    </source>
</evidence>
<keyword evidence="3" id="KW-0812">Transmembrane</keyword>
<accession>Q2SQV1</accession>
<dbReference type="CDD" id="cd06662">
    <property type="entry name" value="SURF1"/>
    <property type="match status" value="1"/>
</dbReference>
<dbReference type="InterPro" id="IPR045214">
    <property type="entry name" value="Surf1/Surf4"/>
</dbReference>
<keyword evidence="5" id="KW-0472">Membrane</keyword>
<dbReference type="eggNOG" id="COG3346">
    <property type="taxonomic scope" value="Bacteria"/>
</dbReference>
<proteinExistence type="inferred from homology"/>
<evidence type="ECO:0000256" key="6">
    <source>
        <dbReference type="RuleBase" id="RU363076"/>
    </source>
</evidence>
<dbReference type="AlphaFoldDB" id="Q2SQV1"/>
<evidence type="ECO:0000313" key="8">
    <source>
        <dbReference type="Proteomes" id="UP000000238"/>
    </source>
</evidence>
<dbReference type="KEGG" id="hch:HCH_00051"/>
<dbReference type="InterPro" id="IPR002994">
    <property type="entry name" value="Surf1/Shy1"/>
</dbReference>
<dbReference type="Pfam" id="PF02104">
    <property type="entry name" value="SURF1"/>
    <property type="match status" value="1"/>
</dbReference>
<organism evidence="7 8">
    <name type="scientific">Hahella chejuensis (strain KCTC 2396)</name>
    <dbReference type="NCBI Taxonomy" id="349521"/>
    <lineage>
        <taxon>Bacteria</taxon>
        <taxon>Pseudomonadati</taxon>
        <taxon>Pseudomonadota</taxon>
        <taxon>Gammaproteobacteria</taxon>
        <taxon>Oceanospirillales</taxon>
        <taxon>Hahellaceae</taxon>
        <taxon>Hahella</taxon>
    </lineage>
</organism>
<dbReference type="PANTHER" id="PTHR23427:SF2">
    <property type="entry name" value="SURFEIT LOCUS PROTEIN 1"/>
    <property type="match status" value="1"/>
</dbReference>
<reference evidence="7 8" key="1">
    <citation type="journal article" date="2005" name="Nucleic Acids Res.">
        <title>Genomic blueprint of Hahella chejuensis, a marine microbe producing an algicidal agent.</title>
        <authorList>
            <person name="Jeong H."/>
            <person name="Yim J.H."/>
            <person name="Lee C."/>
            <person name="Choi S.-H."/>
            <person name="Park Y.K."/>
            <person name="Yoon S.H."/>
            <person name="Hur C.-G."/>
            <person name="Kang H.-Y."/>
            <person name="Kim D."/>
            <person name="Lee H.H."/>
            <person name="Park K.H."/>
            <person name="Park S.-H."/>
            <person name="Park H.-S."/>
            <person name="Lee H.K."/>
            <person name="Oh T.K."/>
            <person name="Kim J.F."/>
        </authorList>
    </citation>
    <scope>NUCLEOTIDE SEQUENCE [LARGE SCALE GENOMIC DNA]</scope>
    <source>
        <strain evidence="7 8">KCTC 2396</strain>
    </source>
</reference>
<comment type="similarity">
    <text evidence="2 6">Belongs to the SURF1 family.</text>
</comment>
<protein>
    <recommendedName>
        <fullName evidence="6">SURF1-like protein</fullName>
    </recommendedName>
</protein>
<dbReference type="STRING" id="349521.HCH_00051"/>
<evidence type="ECO:0000313" key="7">
    <source>
        <dbReference type="EMBL" id="ABC26973.1"/>
    </source>
</evidence>
<dbReference type="GO" id="GO:0005886">
    <property type="term" value="C:plasma membrane"/>
    <property type="evidence" value="ECO:0007669"/>
    <property type="project" value="UniProtKB-SubCell"/>
</dbReference>
<dbReference type="PROSITE" id="PS50895">
    <property type="entry name" value="SURF1"/>
    <property type="match status" value="1"/>
</dbReference>
<dbReference type="Proteomes" id="UP000000238">
    <property type="component" value="Chromosome"/>
</dbReference>
<keyword evidence="8" id="KW-1185">Reference proteome</keyword>
<comment type="subcellular location">
    <subcellularLocation>
        <location evidence="6">Cell membrane</location>
        <topology evidence="6">Multi-pass membrane protein</topology>
    </subcellularLocation>
    <subcellularLocation>
        <location evidence="1">Membrane</location>
    </subcellularLocation>
</comment>
<evidence type="ECO:0000256" key="1">
    <source>
        <dbReference type="ARBA" id="ARBA00004370"/>
    </source>
</evidence>